<dbReference type="EMBL" id="CP096574">
    <property type="protein sequence ID" value="UPU34943.1"/>
    <property type="molecule type" value="Genomic_DNA"/>
</dbReference>
<dbReference type="Proteomes" id="UP000831485">
    <property type="component" value="Chromosome"/>
</dbReference>
<keyword evidence="2" id="KW-1185">Reference proteome</keyword>
<protein>
    <recommendedName>
        <fullName evidence="3">Lipoprotein</fullName>
    </recommendedName>
</protein>
<sequence length="235" mass="24987">MKSTPLLISALLHLALGAAVWCYSEARPAVRPPVLYVDLASIDAAAHETAPVARVEAPVEPAALQHDAPERGEVEPEPEPARVPAAEAVKAEPEAAQVAAAGPAAGEVQPQQAQVAPEISRAFAGAWHAQQMMYNTRRYLQVAGFAMRQVLEGKLAAAERERLAGAKVRITASYDDGAPPDFAVQTDSAELRALLNDNTAWSRVPSPGECKVQYKKVAFVVSLERGTIQVGLSPQ</sequence>
<organism evidence="1 2">
    <name type="scientific">Geomonas paludis</name>
    <dbReference type="NCBI Taxonomy" id="2740185"/>
    <lineage>
        <taxon>Bacteria</taxon>
        <taxon>Pseudomonadati</taxon>
        <taxon>Thermodesulfobacteriota</taxon>
        <taxon>Desulfuromonadia</taxon>
        <taxon>Geobacterales</taxon>
        <taxon>Geobacteraceae</taxon>
        <taxon>Geomonas</taxon>
    </lineage>
</organism>
<accession>A0ABY4LEF3</accession>
<name>A0ABY4LEF3_9BACT</name>
<reference evidence="1" key="1">
    <citation type="submission" date="2022-04" db="EMBL/GenBank/DDBJ databases">
        <authorList>
            <person name="Liu G."/>
        </authorList>
    </citation>
    <scope>NUCLEOTIDE SEQUENCE</scope>
    <source>
        <strain evidence="1">RG22</strain>
    </source>
</reference>
<proteinExistence type="predicted"/>
<evidence type="ECO:0000313" key="2">
    <source>
        <dbReference type="Proteomes" id="UP000831485"/>
    </source>
</evidence>
<gene>
    <name evidence="1" type="ORF">M1B72_16015</name>
</gene>
<evidence type="ECO:0008006" key="3">
    <source>
        <dbReference type="Google" id="ProtNLM"/>
    </source>
</evidence>
<evidence type="ECO:0000313" key="1">
    <source>
        <dbReference type="EMBL" id="UPU34943.1"/>
    </source>
</evidence>
<dbReference type="RefSeq" id="WP_248646539.1">
    <property type="nucleotide sequence ID" value="NZ_CP096574.1"/>
</dbReference>